<dbReference type="EMBL" id="JAYFSI010000005">
    <property type="protein sequence ID" value="MEA5362399.1"/>
    <property type="molecule type" value="Genomic_DNA"/>
</dbReference>
<dbReference type="PANTHER" id="PTHR14136">
    <property type="entry name" value="BTB_POZ DOMAIN-CONTAINING PROTEIN KCTD9"/>
    <property type="match status" value="1"/>
</dbReference>
<gene>
    <name evidence="2" type="ORF">VA596_22870</name>
</gene>
<dbReference type="InterPro" id="IPR051082">
    <property type="entry name" value="Pentapeptide-BTB/POZ_domain"/>
</dbReference>
<name>A0ABU5R9B8_9PSEU</name>
<feature type="transmembrane region" description="Helical" evidence="1">
    <location>
        <begin position="19"/>
        <end position="37"/>
    </location>
</feature>
<organism evidence="2 3">
    <name type="scientific">Amycolatopsis heterodermiae</name>
    <dbReference type="NCBI Taxonomy" id="3110235"/>
    <lineage>
        <taxon>Bacteria</taxon>
        <taxon>Bacillati</taxon>
        <taxon>Actinomycetota</taxon>
        <taxon>Actinomycetes</taxon>
        <taxon>Pseudonocardiales</taxon>
        <taxon>Pseudonocardiaceae</taxon>
        <taxon>Amycolatopsis</taxon>
    </lineage>
</organism>
<keyword evidence="1" id="KW-0812">Transmembrane</keyword>
<feature type="transmembrane region" description="Helical" evidence="1">
    <location>
        <begin position="57"/>
        <end position="75"/>
    </location>
</feature>
<evidence type="ECO:0000256" key="1">
    <source>
        <dbReference type="SAM" id="Phobius"/>
    </source>
</evidence>
<dbReference type="SUPFAM" id="SSF141571">
    <property type="entry name" value="Pentapeptide repeat-like"/>
    <property type="match status" value="1"/>
</dbReference>
<feature type="transmembrane region" description="Helical" evidence="1">
    <location>
        <begin position="96"/>
        <end position="116"/>
    </location>
</feature>
<dbReference type="Gene3D" id="2.160.20.80">
    <property type="entry name" value="E3 ubiquitin-protein ligase SopA"/>
    <property type="match status" value="1"/>
</dbReference>
<comment type="caution">
    <text evidence="2">The sequence shown here is derived from an EMBL/GenBank/DDBJ whole genome shotgun (WGS) entry which is preliminary data.</text>
</comment>
<accession>A0ABU5R9B8</accession>
<protein>
    <submittedName>
        <fullName evidence="2">Pentapeptide repeat-containing protein</fullName>
    </submittedName>
</protein>
<dbReference type="PANTHER" id="PTHR14136:SF17">
    <property type="entry name" value="BTB_POZ DOMAIN-CONTAINING PROTEIN KCTD9"/>
    <property type="match status" value="1"/>
</dbReference>
<dbReference type="Pfam" id="PF00805">
    <property type="entry name" value="Pentapeptide"/>
    <property type="match status" value="2"/>
</dbReference>
<proteinExistence type="predicted"/>
<dbReference type="Proteomes" id="UP001304298">
    <property type="component" value="Unassembled WGS sequence"/>
</dbReference>
<evidence type="ECO:0000313" key="2">
    <source>
        <dbReference type="EMBL" id="MEA5362399.1"/>
    </source>
</evidence>
<sequence>MADTDGDRPGRRWLSAAKWSPLTSGLSVAAAALLFWALARTGVLPPWSDTWSWLGRWWPAAVSAALLVAVLVLLRRGRQRISAEPAQHGEGRWTRVTALVTAFTALAALVFTAQSLRATRDQIDVTEQGQVADRYTKAIDQLGTPGPDHLWVRVGGIFALERIALDSPRDQRSIVEVLSAFMHTTSPRLDPGTPCPKAPADVEAAFVVVTRREIRDSADRVVIDLRDTCLSGIRAAGADLSGISFLGSDMHDADLPKAHGNLIGLSKVVLTNANLYGADLSGYLAGFVDADLTGARLADAKISPNELTRVKLVDADLTGADLRDVTLTGVDLTGAKHDSYTNTTGASHDASTKGAWW</sequence>
<keyword evidence="3" id="KW-1185">Reference proteome</keyword>
<keyword evidence="1" id="KW-0472">Membrane</keyword>
<keyword evidence="1" id="KW-1133">Transmembrane helix</keyword>
<dbReference type="InterPro" id="IPR001646">
    <property type="entry name" value="5peptide_repeat"/>
</dbReference>
<dbReference type="RefSeq" id="WP_323329882.1">
    <property type="nucleotide sequence ID" value="NZ_JAYFSI010000005.1"/>
</dbReference>
<evidence type="ECO:0000313" key="3">
    <source>
        <dbReference type="Proteomes" id="UP001304298"/>
    </source>
</evidence>
<reference evidence="2 3" key="1">
    <citation type="submission" date="2023-12" db="EMBL/GenBank/DDBJ databases">
        <title>Amycolatopsis sp. V23-08.</title>
        <authorList>
            <person name="Somphong A."/>
        </authorList>
    </citation>
    <scope>NUCLEOTIDE SEQUENCE [LARGE SCALE GENOMIC DNA]</scope>
    <source>
        <strain evidence="2 3">V23-08</strain>
    </source>
</reference>